<dbReference type="AlphaFoldDB" id="A0A3Q2ZL07"/>
<dbReference type="Proteomes" id="UP000264800">
    <property type="component" value="Unplaced"/>
</dbReference>
<keyword evidence="3" id="KW-0472">Membrane</keyword>
<feature type="compositionally biased region" description="Low complexity" evidence="2">
    <location>
        <begin position="289"/>
        <end position="301"/>
    </location>
</feature>
<feature type="chain" id="PRO_5018593433" evidence="4">
    <location>
        <begin position="17"/>
        <end position="301"/>
    </location>
</feature>
<organism evidence="6 7">
    <name type="scientific">Kryptolebias marmoratus</name>
    <name type="common">Mangrove killifish</name>
    <name type="synonym">Rivulus marmoratus</name>
    <dbReference type="NCBI Taxonomy" id="37003"/>
    <lineage>
        <taxon>Eukaryota</taxon>
        <taxon>Metazoa</taxon>
        <taxon>Chordata</taxon>
        <taxon>Craniata</taxon>
        <taxon>Vertebrata</taxon>
        <taxon>Euteleostomi</taxon>
        <taxon>Actinopterygii</taxon>
        <taxon>Neopterygii</taxon>
        <taxon>Teleostei</taxon>
        <taxon>Neoteleostei</taxon>
        <taxon>Acanthomorphata</taxon>
        <taxon>Ovalentaria</taxon>
        <taxon>Atherinomorphae</taxon>
        <taxon>Cyprinodontiformes</taxon>
        <taxon>Rivulidae</taxon>
        <taxon>Kryptolebias</taxon>
    </lineage>
</organism>
<feature type="transmembrane region" description="Helical" evidence="3">
    <location>
        <begin position="188"/>
        <end position="212"/>
    </location>
</feature>
<keyword evidence="4" id="KW-0732">Signal</keyword>
<dbReference type="Ensembl" id="ENSKMAT00000003628.1">
    <property type="protein sequence ID" value="ENSKMAP00000003560.1"/>
    <property type="gene ID" value="ENSKMAG00000002709.1"/>
</dbReference>
<evidence type="ECO:0000313" key="6">
    <source>
        <dbReference type="Ensembl" id="ENSKMAP00000003560.1"/>
    </source>
</evidence>
<dbReference type="PROSITE" id="PS50050">
    <property type="entry name" value="TNFR_NGFR_2"/>
    <property type="match status" value="1"/>
</dbReference>
<dbReference type="CTD" id="958"/>
<feature type="repeat" description="TNFR-Cys" evidence="1">
    <location>
        <begin position="142"/>
        <end position="180"/>
    </location>
</feature>
<dbReference type="GO" id="GO:0002768">
    <property type="term" value="P:immune response-regulating cell surface receptor signaling pathway"/>
    <property type="evidence" value="ECO:0007669"/>
    <property type="project" value="TreeGrafter"/>
</dbReference>
<feature type="signal peptide" evidence="4">
    <location>
        <begin position="1"/>
        <end position="16"/>
    </location>
</feature>
<keyword evidence="3" id="KW-1133">Transmembrane helix</keyword>
<feature type="region of interest" description="Disordered" evidence="2">
    <location>
        <begin position="256"/>
        <end position="301"/>
    </location>
</feature>
<evidence type="ECO:0000313" key="7">
    <source>
        <dbReference type="Proteomes" id="UP000264800"/>
    </source>
</evidence>
<dbReference type="Gene3D" id="2.10.50.10">
    <property type="entry name" value="Tumor Necrosis Factor Receptor, subunit A, domain 2"/>
    <property type="match status" value="3"/>
</dbReference>
<dbReference type="RefSeq" id="XP_017274635.1">
    <property type="nucleotide sequence ID" value="XM_017419146.3"/>
</dbReference>
<dbReference type="GeneID" id="108237606"/>
<dbReference type="GO" id="GO:0035631">
    <property type="term" value="C:CD40 receptor complex"/>
    <property type="evidence" value="ECO:0007669"/>
    <property type="project" value="TreeGrafter"/>
</dbReference>
<dbReference type="SUPFAM" id="SSF57586">
    <property type="entry name" value="TNF receptor-like"/>
    <property type="match status" value="2"/>
</dbReference>
<dbReference type="GO" id="GO:0006955">
    <property type="term" value="P:immune response"/>
    <property type="evidence" value="ECO:0007669"/>
    <property type="project" value="InterPro"/>
</dbReference>
<evidence type="ECO:0000259" key="5">
    <source>
        <dbReference type="PROSITE" id="PS50050"/>
    </source>
</evidence>
<dbReference type="OrthoDB" id="10031141at2759"/>
<evidence type="ECO:0000256" key="2">
    <source>
        <dbReference type="SAM" id="MobiDB-lite"/>
    </source>
</evidence>
<keyword evidence="7" id="KW-1185">Reference proteome</keyword>
<dbReference type="KEGG" id="kmr:108237606"/>
<dbReference type="PRINTS" id="PR01680">
    <property type="entry name" value="TNFACTORR6"/>
</dbReference>
<keyword evidence="1" id="KW-1015">Disulfide bond</keyword>
<evidence type="ECO:0000256" key="3">
    <source>
        <dbReference type="SAM" id="Phobius"/>
    </source>
</evidence>
<feature type="disulfide bond" evidence="1">
    <location>
        <begin position="162"/>
        <end position="180"/>
    </location>
</feature>
<proteinExistence type="predicted"/>
<keyword evidence="3" id="KW-0812">Transmembrane</keyword>
<sequence>MFSCLLLTAIMVMSSAQPTPNPYCDPQTEYADGNNCCKLCEPGKRMSPSSCQHPVCVDCEPNRYQDEHNKEAKCKQQPYCDPNKNFQVLMHVSNTEKNSCVCKKDFHCSSTQCITCVPHTTCEPGEDLFSKGNQTHDSVCRPCPEGTFSSTTNSKCVQWTKCKEGFHVAQNGTSRSDRVCEANSRAHIIAGVVIFVLIVFILAIVFLVYKYLDKSRYKGEKLFENGHVEVIGPKIMIQEEMSEFSQPIISVPVEDEDVDMSSEHHPKTENGHCLVQEDGKPDRLSRQESQGQASSASYSSY</sequence>
<evidence type="ECO:0000256" key="1">
    <source>
        <dbReference type="PROSITE-ProRule" id="PRU00206"/>
    </source>
</evidence>
<dbReference type="GO" id="GO:0006915">
    <property type="term" value="P:apoptotic process"/>
    <property type="evidence" value="ECO:0007669"/>
    <property type="project" value="InterPro"/>
</dbReference>
<dbReference type="Pfam" id="PF00020">
    <property type="entry name" value="TNFR_c6"/>
    <property type="match status" value="1"/>
</dbReference>
<dbReference type="PANTHER" id="PTHR46875:SF3">
    <property type="entry name" value="CD40 MOLECULE, TNF RECEPTOR SUPERFAMILY MEMBER 5"/>
    <property type="match status" value="1"/>
</dbReference>
<dbReference type="OMA" id="QTHDTVC"/>
<reference evidence="6" key="2">
    <citation type="submission" date="2025-09" db="UniProtKB">
        <authorList>
            <consortium name="Ensembl"/>
        </authorList>
    </citation>
    <scope>IDENTIFICATION</scope>
</reference>
<dbReference type="GeneTree" id="ENSGT00940000166581"/>
<dbReference type="SMART" id="SM00208">
    <property type="entry name" value="TNFR"/>
    <property type="match status" value="3"/>
</dbReference>
<reference evidence="6" key="1">
    <citation type="submission" date="2025-08" db="UniProtKB">
        <authorList>
            <consortium name="Ensembl"/>
        </authorList>
    </citation>
    <scope>IDENTIFICATION</scope>
</reference>
<name>A0A3Q2ZL07_KRYMA</name>
<dbReference type="GO" id="GO:0009897">
    <property type="term" value="C:external side of plasma membrane"/>
    <property type="evidence" value="ECO:0007669"/>
    <property type="project" value="TreeGrafter"/>
</dbReference>
<dbReference type="InterPro" id="IPR001368">
    <property type="entry name" value="TNFR/NGFR_Cys_rich_reg"/>
</dbReference>
<comment type="caution">
    <text evidence="1">Lacks conserved residue(s) required for the propagation of feature annotation.</text>
</comment>
<dbReference type="GO" id="GO:0004888">
    <property type="term" value="F:transmembrane signaling receptor activity"/>
    <property type="evidence" value="ECO:0007669"/>
    <property type="project" value="InterPro"/>
</dbReference>
<feature type="compositionally biased region" description="Basic and acidic residues" evidence="2">
    <location>
        <begin position="261"/>
        <end position="286"/>
    </location>
</feature>
<evidence type="ECO:0000256" key="4">
    <source>
        <dbReference type="SAM" id="SignalP"/>
    </source>
</evidence>
<accession>A0A3Q2ZL07</accession>
<dbReference type="InterPro" id="IPR008063">
    <property type="entry name" value="Fas_rcpt"/>
</dbReference>
<protein>
    <submittedName>
        <fullName evidence="6">CD40 molecule, TNF receptor superfamily member 5</fullName>
    </submittedName>
</protein>
<dbReference type="STRING" id="37003.ENSKMAP00000003560"/>
<dbReference type="PANTHER" id="PTHR46875">
    <property type="entry name" value="TUMOR NECROSIS FACTOR RECEPTOR SUPERFAMILY MEMBER 5"/>
    <property type="match status" value="1"/>
</dbReference>
<dbReference type="InterPro" id="IPR052135">
    <property type="entry name" value="TNFRSF5"/>
</dbReference>
<feature type="domain" description="TNFR-Cys" evidence="5">
    <location>
        <begin position="142"/>
        <end position="180"/>
    </location>
</feature>